<evidence type="ECO:0000256" key="1">
    <source>
        <dbReference type="SAM" id="Phobius"/>
    </source>
</evidence>
<organism evidence="2 3">
    <name type="scientific">Marinitenerispora sediminis</name>
    <dbReference type="NCBI Taxonomy" id="1931232"/>
    <lineage>
        <taxon>Bacteria</taxon>
        <taxon>Bacillati</taxon>
        <taxon>Actinomycetota</taxon>
        <taxon>Actinomycetes</taxon>
        <taxon>Streptosporangiales</taxon>
        <taxon>Nocardiopsidaceae</taxon>
        <taxon>Marinitenerispora</taxon>
    </lineage>
</organism>
<dbReference type="EMBL" id="QEIN01000056">
    <property type="protein sequence ID" value="RCV59698.1"/>
    <property type="molecule type" value="Genomic_DNA"/>
</dbReference>
<name>A0A368T6Z4_9ACTN</name>
<comment type="caution">
    <text evidence="2">The sequence shown here is derived from an EMBL/GenBank/DDBJ whole genome shotgun (WGS) entry which is preliminary data.</text>
</comment>
<dbReference type="Proteomes" id="UP000253318">
    <property type="component" value="Unassembled WGS sequence"/>
</dbReference>
<evidence type="ECO:0008006" key="4">
    <source>
        <dbReference type="Google" id="ProtNLM"/>
    </source>
</evidence>
<sequence length="82" mass="8472">MQNPLIWGYAKARIALAGRRAVMRRGDDRGNYVEYAAVIVLIAAIAAAVLATNIGQTIADALTAQVDDILGTGATSGDDSAP</sequence>
<keyword evidence="1" id="KW-1133">Transmembrane helix</keyword>
<accession>A0A368T6Z4</accession>
<keyword evidence="1" id="KW-0812">Transmembrane</keyword>
<dbReference type="RefSeq" id="WP_114396005.1">
    <property type="nucleotide sequence ID" value="NZ_QEIM01000001.1"/>
</dbReference>
<keyword evidence="1" id="KW-0472">Membrane</keyword>
<proteinExistence type="predicted"/>
<feature type="transmembrane region" description="Helical" evidence="1">
    <location>
        <begin position="32"/>
        <end position="51"/>
    </location>
</feature>
<dbReference type="AlphaFoldDB" id="A0A368T6Z4"/>
<evidence type="ECO:0000313" key="3">
    <source>
        <dbReference type="Proteomes" id="UP000253318"/>
    </source>
</evidence>
<evidence type="ECO:0000313" key="2">
    <source>
        <dbReference type="EMBL" id="RCV59698.1"/>
    </source>
</evidence>
<keyword evidence="3" id="KW-1185">Reference proteome</keyword>
<reference evidence="2 3" key="1">
    <citation type="submission" date="2018-04" db="EMBL/GenBank/DDBJ databases">
        <title>Novel actinobacteria from marine sediment.</title>
        <authorList>
            <person name="Ng Z.Y."/>
            <person name="Tan G.Y.A."/>
        </authorList>
    </citation>
    <scope>NUCLEOTIDE SEQUENCE [LARGE SCALE GENOMIC DNA]</scope>
    <source>
        <strain evidence="2 3">TPS81</strain>
    </source>
</reference>
<dbReference type="OrthoDB" id="3436954at2"/>
<gene>
    <name evidence="2" type="ORF">DEF24_09050</name>
</gene>
<protein>
    <recommendedName>
        <fullName evidence="4">Flp family type IVb pilin</fullName>
    </recommendedName>
</protein>